<feature type="compositionally biased region" description="Basic and acidic residues" evidence="1">
    <location>
        <begin position="1027"/>
        <end position="1043"/>
    </location>
</feature>
<sequence>MANTATFEDALASILGLVLGGGEGGEKASINDNFRPRTIKGPGYWLISQTSTLKHTGSWMPEYNKDAVTFYRWKQNGATKHITRLTVWVGVTSRDDTQGQKGNSTDPGSSTNADGNPVVSLGNAWERMIVDLPKVAGPNKAFDPDSIGSVREILANLTTHAVGISSELTDQVKSVNAKSPDFKGSAESAWRRRVQEANKYLADVLPQFKTWDTSLSQVEQAMRDFITAVADTFEKWSSIHPAGTWQHPYRVIATMFNESTLQYGDLHDGQSNAWDLGQQYADTGDTAGYDRQGTKFGGSDAGTVTWTPPAWVKYHPFDAFSIPEWNKLDQHLRQMWADNAIETFAPAVLAAKKLVSVFAEARNPMSITDPKPVPPNPMPNDVGMPNGGFPNNPFGNMGNPFANWGNPFANMGNPFANVGNPYANIGNPYANMGNPFANVGNPFANVGANFGNPFPNGGGVGNPFANGGGAGAFFPTSLVPNAGAGGGAGNPFANGLGASFAGAGAGNPFAGGAGGNLPAGMMPNSVGGFGAGAGSPFGGGAGGGLPADLKVKSGMPSAGGGAGIPFANGNLDGALGGGGAGGPFGGGAGGGLPTDLKVKSGMPSAGGGAENPFTGGAGVGNPFTGGGGGGNLPTKNLGLNRSPSGPQSLGDLTPSQLRQLDGAGLLDDVPLTAEQADYLRKNGLSPGGASNLGQLSPEQLDALQRGGLLDETPLTGDQRAKLGLDGPQSLGDLTPSQLRQLDGAGLLDDVPLTAEQADHLRRNGLSPGGASNLGQLSPEQLDALQRGGLLDELPLSPAERAKLGLPNPSGNSGGAGSVPGLDTGRLPWPDTGGGGSVPGVNTGRLPWPDAGPTAPVDRNPFPTTVDGKDVSPKPGMTGSITAPPALGDVTRPGSASFPHVPGVQVGTGGLSAVPGVSGSAGALNPDKLGVPVGGPVGANLTPGPGAGPGLPQSGGGGMAGGGMPFMPPMMPGMGGLPHQGQDRDRQRSTWLKEDEKVWGTDPDCAPAVVGRRGRDARVEEDEFGMPVDERPGSQDERRRYRGR</sequence>
<proteinExistence type="predicted"/>
<dbReference type="Proteomes" id="UP000509335">
    <property type="component" value="Chromosome"/>
</dbReference>
<feature type="region of interest" description="Disordered" evidence="1">
    <location>
        <begin position="709"/>
        <end position="735"/>
    </location>
</feature>
<gene>
    <name evidence="2" type="ORF">HXZ27_15690</name>
</gene>
<accession>A0A7H8XKJ0</accession>
<feature type="compositionally biased region" description="Gly residues" evidence="1">
    <location>
        <begin position="604"/>
        <end position="631"/>
    </location>
</feature>
<feature type="region of interest" description="Disordered" evidence="1">
    <location>
        <begin position="800"/>
        <end position="837"/>
    </location>
</feature>
<name>A0A7H8XKJ0_9ACTN</name>
<dbReference type="KEGG" id="mcab:HXZ27_15690"/>
<evidence type="ECO:0000313" key="2">
    <source>
        <dbReference type="EMBL" id="QLD25466.1"/>
    </source>
</evidence>
<reference evidence="2 3" key="1">
    <citation type="submission" date="2020-07" db="EMBL/GenBank/DDBJ databases">
        <title>A bifunctional nitrone conjugated secondary metabolite targeting the ribosome.</title>
        <authorList>
            <person name="Limbrick E.M."/>
            <person name="Graf M."/>
            <person name="Derewacz D.K."/>
            <person name="Nguyen F."/>
            <person name="Spraggins J.M."/>
            <person name="Wieland M."/>
            <person name="Ynigez-Gutierrez A.E."/>
            <person name="Reisman B.J."/>
            <person name="Zinshteyn B."/>
            <person name="McCulloch K."/>
            <person name="Iverson T.M."/>
            <person name="Green R."/>
            <person name="Wilson D.N."/>
            <person name="Bachmann B.O."/>
        </authorList>
    </citation>
    <scope>NUCLEOTIDE SEQUENCE [LARGE SCALE GENOMIC DNA]</scope>
    <source>
        <strain evidence="3">aurantiaca</strain>
    </source>
</reference>
<feature type="region of interest" description="Disordered" evidence="1">
    <location>
        <begin position="852"/>
        <end position="874"/>
    </location>
</feature>
<organism evidence="2 3">
    <name type="scientific">Micromonospora carbonacea</name>
    <dbReference type="NCBI Taxonomy" id="47853"/>
    <lineage>
        <taxon>Bacteria</taxon>
        <taxon>Bacillati</taxon>
        <taxon>Actinomycetota</taxon>
        <taxon>Actinomycetes</taxon>
        <taxon>Micromonosporales</taxon>
        <taxon>Micromonosporaceae</taxon>
        <taxon>Micromonospora</taxon>
    </lineage>
</organism>
<evidence type="ECO:0000256" key="1">
    <source>
        <dbReference type="SAM" id="MobiDB-lite"/>
    </source>
</evidence>
<dbReference type="AlphaFoldDB" id="A0A7H8XKJ0"/>
<feature type="compositionally biased region" description="Basic and acidic residues" evidence="1">
    <location>
        <begin position="980"/>
        <end position="998"/>
    </location>
</feature>
<dbReference type="EMBL" id="CP058322">
    <property type="protein sequence ID" value="QLD25466.1"/>
    <property type="molecule type" value="Genomic_DNA"/>
</dbReference>
<feature type="region of interest" description="Disordered" evidence="1">
    <location>
        <begin position="586"/>
        <end position="655"/>
    </location>
</feature>
<feature type="compositionally biased region" description="Polar residues" evidence="1">
    <location>
        <begin position="99"/>
        <end position="114"/>
    </location>
</feature>
<evidence type="ECO:0000313" key="3">
    <source>
        <dbReference type="Proteomes" id="UP000509335"/>
    </source>
</evidence>
<feature type="region of interest" description="Disordered" evidence="1">
    <location>
        <begin position="975"/>
        <end position="1043"/>
    </location>
</feature>
<protein>
    <submittedName>
        <fullName evidence="2">Uncharacterized protein</fullName>
    </submittedName>
</protein>
<feature type="region of interest" description="Disordered" evidence="1">
    <location>
        <begin position="94"/>
        <end position="116"/>
    </location>
</feature>